<evidence type="ECO:0000313" key="14">
    <source>
        <dbReference type="EMBL" id="ACV63123.1"/>
    </source>
</evidence>
<feature type="binding site" evidence="12">
    <location>
        <position position="291"/>
    </location>
    <ligand>
        <name>S-adenosyl-L-methionine</name>
        <dbReference type="ChEBI" id="CHEBI:59789"/>
    </ligand>
</feature>
<dbReference type="InterPro" id="IPR013785">
    <property type="entry name" value="Aldolase_TIM"/>
</dbReference>
<dbReference type="GO" id="GO:0002935">
    <property type="term" value="F:tRNA (adenine(37)-C2)-methyltransferase activity"/>
    <property type="evidence" value="ECO:0007669"/>
    <property type="project" value="UniProtKB-UniRule"/>
</dbReference>
<keyword evidence="12" id="KW-1015">Disulfide bond</keyword>
<accession>C8W068</accession>
<dbReference type="KEGG" id="dae:Dtox_2310"/>
<keyword evidence="8 12" id="KW-0819">tRNA processing</keyword>
<keyword evidence="6 12" id="KW-0808">Transferase</keyword>
<dbReference type="InterPro" id="IPR058240">
    <property type="entry name" value="rSAM_sf"/>
</dbReference>
<keyword evidence="4 12" id="KW-0698">rRNA processing</keyword>
<sequence length="349" mass="39263">MESTGLMDLTLPQIENWVLQEAMPKFRARQIAEWMFQKGVDSFDQMTNLPLDLRKKLNQTAYLEDLQVIKKQVSAQTGTVKYLFKLKDGQAVETVLMRQVYGLSVCVSSQVGCRMSCRLCASTLSGLVRNLSAGEIYAQVMSVQKEQSSRISHVVIMGSGEPLDNFQHTLAFMTNINADYGLNIGYRHITLSTCGLVPEILALAEKKLPLTLAVSLHAPNNKLRDSIVPVNRKYPLQVLLKACKDYTKLTGRRVSFEYALIKGLNDTTVCAQELADLLKNFSCHINLIPVNPVPERGLQRTPVQNIQRFKDILEKEGLKVTVRREMGSDIDAACGQLRHSFVDRRKEVF</sequence>
<keyword evidence="10 12" id="KW-0408">Iron</keyword>
<comment type="function">
    <text evidence="12">Specifically methylates position 2 of adenine 2503 in 23S rRNA and position 2 of adenine 37 in tRNAs.</text>
</comment>
<dbReference type="Pfam" id="PF04055">
    <property type="entry name" value="Radical_SAM"/>
    <property type="match status" value="1"/>
</dbReference>
<comment type="subcellular location">
    <subcellularLocation>
        <location evidence="1 12">Cytoplasm</location>
    </subcellularLocation>
</comment>
<feature type="binding site" evidence="12">
    <location>
        <begin position="215"/>
        <end position="217"/>
    </location>
    <ligand>
        <name>S-adenosyl-L-methionine</name>
        <dbReference type="ChEBI" id="CHEBI:59789"/>
    </ligand>
</feature>
<feature type="binding site" evidence="12">
    <location>
        <begin position="160"/>
        <end position="161"/>
    </location>
    <ligand>
        <name>S-adenosyl-L-methionine</name>
        <dbReference type="ChEBI" id="CHEBI:59789"/>
    </ligand>
</feature>
<dbReference type="FunFam" id="3.20.20.70:FF:000014">
    <property type="entry name" value="Probable dual-specificity RNA methyltransferase RlmN"/>
    <property type="match status" value="1"/>
</dbReference>
<dbReference type="EC" id="2.1.1.192" evidence="12"/>
<feature type="binding site" evidence="12">
    <location>
        <position position="113"/>
    </location>
    <ligand>
        <name>[4Fe-4S] cluster</name>
        <dbReference type="ChEBI" id="CHEBI:49883"/>
        <note>4Fe-4S-S-AdoMet</note>
    </ligand>
</feature>
<dbReference type="HAMAP" id="MF_01849">
    <property type="entry name" value="RNA_methyltr_RlmN"/>
    <property type="match status" value="1"/>
</dbReference>
<feature type="binding site" evidence="12">
    <location>
        <position position="117"/>
    </location>
    <ligand>
        <name>[4Fe-4S] cluster</name>
        <dbReference type="ChEBI" id="CHEBI:49883"/>
        <note>4Fe-4S-S-AdoMet</note>
    </ligand>
</feature>
<dbReference type="SFLD" id="SFLDS00029">
    <property type="entry name" value="Radical_SAM"/>
    <property type="match status" value="1"/>
</dbReference>
<dbReference type="PIRSF" id="PIRSF006004">
    <property type="entry name" value="CHP00048"/>
    <property type="match status" value="1"/>
</dbReference>
<dbReference type="InterPro" id="IPR004383">
    <property type="entry name" value="rRNA_lsu_MTrfase_RlmN/Cfr"/>
</dbReference>
<dbReference type="eggNOG" id="COG0820">
    <property type="taxonomic scope" value="Bacteria"/>
</dbReference>
<dbReference type="Gene3D" id="1.10.150.530">
    <property type="match status" value="1"/>
</dbReference>
<evidence type="ECO:0000256" key="8">
    <source>
        <dbReference type="ARBA" id="ARBA00022694"/>
    </source>
</evidence>
<keyword evidence="5 12" id="KW-0489">Methyltransferase</keyword>
<evidence type="ECO:0000256" key="11">
    <source>
        <dbReference type="ARBA" id="ARBA00023014"/>
    </source>
</evidence>
<protein>
    <recommendedName>
        <fullName evidence="12">Probable dual-specificity RNA methyltransferase RlmN</fullName>
        <ecNumber evidence="12">2.1.1.192</ecNumber>
    </recommendedName>
    <alternativeName>
        <fullName evidence="12">23S rRNA (adenine(2503)-C(2))-methyltransferase</fullName>
    </alternativeName>
    <alternativeName>
        <fullName evidence="12">23S rRNA m2A2503 methyltransferase</fullName>
    </alternativeName>
    <alternativeName>
        <fullName evidence="12">Ribosomal RNA large subunit methyltransferase N</fullName>
    </alternativeName>
    <alternativeName>
        <fullName evidence="12">tRNA (adenine(37)-C(2))-methyltransferase</fullName>
    </alternativeName>
    <alternativeName>
        <fullName evidence="12">tRNA m2A37 methyltransferase</fullName>
    </alternativeName>
</protein>
<evidence type="ECO:0000256" key="2">
    <source>
        <dbReference type="ARBA" id="ARBA00022485"/>
    </source>
</evidence>
<comment type="catalytic activity">
    <reaction evidence="12">
        <text>adenosine(2503) in 23S rRNA + 2 reduced [2Fe-2S]-[ferredoxin] + 2 S-adenosyl-L-methionine = 2-methyladenosine(2503) in 23S rRNA + 5'-deoxyadenosine + L-methionine + 2 oxidized [2Fe-2S]-[ferredoxin] + S-adenosyl-L-homocysteine</text>
        <dbReference type="Rhea" id="RHEA:42916"/>
        <dbReference type="Rhea" id="RHEA-COMP:10000"/>
        <dbReference type="Rhea" id="RHEA-COMP:10001"/>
        <dbReference type="Rhea" id="RHEA-COMP:10152"/>
        <dbReference type="Rhea" id="RHEA-COMP:10282"/>
        <dbReference type="ChEBI" id="CHEBI:17319"/>
        <dbReference type="ChEBI" id="CHEBI:33737"/>
        <dbReference type="ChEBI" id="CHEBI:33738"/>
        <dbReference type="ChEBI" id="CHEBI:57844"/>
        <dbReference type="ChEBI" id="CHEBI:57856"/>
        <dbReference type="ChEBI" id="CHEBI:59789"/>
        <dbReference type="ChEBI" id="CHEBI:74411"/>
        <dbReference type="ChEBI" id="CHEBI:74497"/>
        <dbReference type="EC" id="2.1.1.192"/>
    </reaction>
</comment>
<evidence type="ECO:0000256" key="6">
    <source>
        <dbReference type="ARBA" id="ARBA00022679"/>
    </source>
</evidence>
<evidence type="ECO:0000256" key="4">
    <source>
        <dbReference type="ARBA" id="ARBA00022552"/>
    </source>
</evidence>
<keyword evidence="3 12" id="KW-0963">Cytoplasm</keyword>
<dbReference type="GO" id="GO:0070475">
    <property type="term" value="P:rRNA base methylation"/>
    <property type="evidence" value="ECO:0007669"/>
    <property type="project" value="UniProtKB-UniRule"/>
</dbReference>
<dbReference type="GO" id="GO:0070040">
    <property type="term" value="F:rRNA (adenine(2503)-C2-)-methyltransferase activity"/>
    <property type="evidence" value="ECO:0007669"/>
    <property type="project" value="UniProtKB-UniRule"/>
</dbReference>
<dbReference type="AlphaFoldDB" id="C8W068"/>
<dbReference type="Pfam" id="PF21016">
    <property type="entry name" value="RlmN_N"/>
    <property type="match status" value="1"/>
</dbReference>
<comment type="caution">
    <text evidence="12">Lacks conserved residue(s) required for the propagation of feature annotation.</text>
</comment>
<dbReference type="NCBIfam" id="TIGR00048">
    <property type="entry name" value="rRNA_mod_RlmN"/>
    <property type="match status" value="1"/>
</dbReference>
<dbReference type="SFLD" id="SFLDG01062">
    <property type="entry name" value="methyltransferase_(Class_A)"/>
    <property type="match status" value="1"/>
</dbReference>
<dbReference type="PANTHER" id="PTHR30544">
    <property type="entry name" value="23S RRNA METHYLTRANSFERASE"/>
    <property type="match status" value="1"/>
</dbReference>
<evidence type="ECO:0000256" key="3">
    <source>
        <dbReference type="ARBA" id="ARBA00022490"/>
    </source>
</evidence>
<keyword evidence="11 12" id="KW-0411">Iron-sulfur</keyword>
<proteinExistence type="inferred from homology"/>
<organism evidence="14 15">
    <name type="scientific">Desulfofarcimen acetoxidans (strain ATCC 49208 / DSM 771 / KCTC 5769 / VKM B-1644 / 5575)</name>
    <name type="common">Desulfotomaculum acetoxidans</name>
    <dbReference type="NCBI Taxonomy" id="485916"/>
    <lineage>
        <taxon>Bacteria</taxon>
        <taxon>Bacillati</taxon>
        <taxon>Bacillota</taxon>
        <taxon>Clostridia</taxon>
        <taxon>Eubacteriales</taxon>
        <taxon>Peptococcaceae</taxon>
        <taxon>Desulfofarcimen</taxon>
    </lineage>
</organism>
<dbReference type="SUPFAM" id="SSF102114">
    <property type="entry name" value="Radical SAM enzymes"/>
    <property type="match status" value="1"/>
</dbReference>
<keyword evidence="7 12" id="KW-0949">S-adenosyl-L-methionine</keyword>
<dbReference type="CDD" id="cd01335">
    <property type="entry name" value="Radical_SAM"/>
    <property type="match status" value="1"/>
</dbReference>
<keyword evidence="2 12" id="KW-0004">4Fe-4S</keyword>
<dbReference type="GO" id="GO:0046872">
    <property type="term" value="F:metal ion binding"/>
    <property type="evidence" value="ECO:0007669"/>
    <property type="project" value="UniProtKB-KW"/>
</dbReference>
<feature type="binding site" evidence="12">
    <location>
        <position position="192"/>
    </location>
    <ligand>
        <name>S-adenosyl-L-methionine</name>
        <dbReference type="ChEBI" id="CHEBI:59789"/>
    </ligand>
</feature>
<dbReference type="Proteomes" id="UP000002217">
    <property type="component" value="Chromosome"/>
</dbReference>
<dbReference type="GO" id="GO:0000049">
    <property type="term" value="F:tRNA binding"/>
    <property type="evidence" value="ECO:0007669"/>
    <property type="project" value="UniProtKB-UniRule"/>
</dbReference>
<keyword evidence="9 12" id="KW-0479">Metal-binding</keyword>
<comment type="cofactor">
    <cofactor evidence="12">
        <name>[4Fe-4S] cluster</name>
        <dbReference type="ChEBI" id="CHEBI:49883"/>
    </cofactor>
    <text evidence="12">Binds 1 [4Fe-4S] cluster. The cluster is coordinated with 3 cysteines and an exchangeable S-adenosyl-L-methionine.</text>
</comment>
<dbReference type="InterPro" id="IPR048641">
    <property type="entry name" value="RlmN_N"/>
</dbReference>
<gene>
    <name evidence="12" type="primary">rlmN</name>
    <name evidence="14" type="ordered locus">Dtox_2310</name>
</gene>
<feature type="active site" description="Proton acceptor" evidence="12">
    <location>
        <position position="93"/>
    </location>
</feature>
<comment type="miscellaneous">
    <text evidence="12">Reaction proceeds by a ping-pong mechanism involving intermediate methylation of a conserved cysteine residue.</text>
</comment>
<feature type="binding site" evidence="12">
    <location>
        <position position="120"/>
    </location>
    <ligand>
        <name>[4Fe-4S] cluster</name>
        <dbReference type="ChEBI" id="CHEBI:49883"/>
        <note>4Fe-4S-S-AdoMet</note>
    </ligand>
</feature>
<evidence type="ECO:0000313" key="15">
    <source>
        <dbReference type="Proteomes" id="UP000002217"/>
    </source>
</evidence>
<dbReference type="Gene3D" id="3.20.20.70">
    <property type="entry name" value="Aldolase class I"/>
    <property type="match status" value="1"/>
</dbReference>
<dbReference type="InterPro" id="IPR007197">
    <property type="entry name" value="rSAM"/>
</dbReference>
<dbReference type="PROSITE" id="PS51918">
    <property type="entry name" value="RADICAL_SAM"/>
    <property type="match status" value="1"/>
</dbReference>
<dbReference type="PANTHER" id="PTHR30544:SF5">
    <property type="entry name" value="RADICAL SAM CORE DOMAIN-CONTAINING PROTEIN"/>
    <property type="match status" value="1"/>
</dbReference>
<dbReference type="InterPro" id="IPR027492">
    <property type="entry name" value="RNA_MTrfase_RlmN"/>
</dbReference>
<dbReference type="GO" id="GO:0051539">
    <property type="term" value="F:4 iron, 4 sulfur cluster binding"/>
    <property type="evidence" value="ECO:0007669"/>
    <property type="project" value="UniProtKB-UniRule"/>
</dbReference>
<dbReference type="HOGENOM" id="CLU_029101_0_1_9"/>
<evidence type="ECO:0000256" key="7">
    <source>
        <dbReference type="ARBA" id="ARBA00022691"/>
    </source>
</evidence>
<dbReference type="SFLD" id="SFLDF00275">
    <property type="entry name" value="adenosine_C2_methyltransferase"/>
    <property type="match status" value="1"/>
</dbReference>
<evidence type="ECO:0000256" key="5">
    <source>
        <dbReference type="ARBA" id="ARBA00022603"/>
    </source>
</evidence>
<reference evidence="14 15" key="1">
    <citation type="journal article" date="2009" name="Stand. Genomic Sci.">
        <title>Complete genome sequence of Desulfotomaculum acetoxidans type strain (5575).</title>
        <authorList>
            <person name="Spring S."/>
            <person name="Lapidus A."/>
            <person name="Schroder M."/>
            <person name="Gleim D."/>
            <person name="Sims D."/>
            <person name="Meincke L."/>
            <person name="Glavina Del Rio T."/>
            <person name="Tice H."/>
            <person name="Copeland A."/>
            <person name="Cheng J.F."/>
            <person name="Lucas S."/>
            <person name="Chen F."/>
            <person name="Nolan M."/>
            <person name="Bruce D."/>
            <person name="Goodwin L."/>
            <person name="Pitluck S."/>
            <person name="Ivanova N."/>
            <person name="Mavromatis K."/>
            <person name="Mikhailova N."/>
            <person name="Pati A."/>
            <person name="Chen A."/>
            <person name="Palaniappan K."/>
            <person name="Land M."/>
            <person name="Hauser L."/>
            <person name="Chang Y.J."/>
            <person name="Jeffries C.D."/>
            <person name="Chain P."/>
            <person name="Saunders E."/>
            <person name="Brettin T."/>
            <person name="Detter J.C."/>
            <person name="Goker M."/>
            <person name="Bristow J."/>
            <person name="Eisen J.A."/>
            <person name="Markowitz V."/>
            <person name="Hugenholtz P."/>
            <person name="Kyrpides N.C."/>
            <person name="Klenk H.P."/>
            <person name="Han C."/>
        </authorList>
    </citation>
    <scope>NUCLEOTIDE SEQUENCE [LARGE SCALE GENOMIC DNA]</scope>
    <source>
        <strain evidence="15">ATCC 49208 / DSM 771 / VKM B-1644</strain>
    </source>
</reference>
<comment type="similarity">
    <text evidence="12">Belongs to the radical SAM superfamily. RlmN family.</text>
</comment>
<dbReference type="STRING" id="485916.Dtox_2310"/>
<comment type="catalytic activity">
    <reaction evidence="12">
        <text>adenosine(37) in tRNA + 2 reduced [2Fe-2S]-[ferredoxin] + 2 S-adenosyl-L-methionine = 2-methyladenosine(37) in tRNA + 5'-deoxyadenosine + L-methionine + 2 oxidized [2Fe-2S]-[ferredoxin] + S-adenosyl-L-homocysteine</text>
        <dbReference type="Rhea" id="RHEA:43332"/>
        <dbReference type="Rhea" id="RHEA-COMP:10000"/>
        <dbReference type="Rhea" id="RHEA-COMP:10001"/>
        <dbReference type="Rhea" id="RHEA-COMP:10162"/>
        <dbReference type="Rhea" id="RHEA-COMP:10485"/>
        <dbReference type="ChEBI" id="CHEBI:17319"/>
        <dbReference type="ChEBI" id="CHEBI:33737"/>
        <dbReference type="ChEBI" id="CHEBI:33738"/>
        <dbReference type="ChEBI" id="CHEBI:57844"/>
        <dbReference type="ChEBI" id="CHEBI:57856"/>
        <dbReference type="ChEBI" id="CHEBI:59789"/>
        <dbReference type="ChEBI" id="CHEBI:74411"/>
        <dbReference type="ChEBI" id="CHEBI:74497"/>
        <dbReference type="EC" id="2.1.1.192"/>
    </reaction>
</comment>
<feature type="active site" description="S-methylcysteine intermediate" evidence="12">
    <location>
        <position position="334"/>
    </location>
</feature>
<keyword evidence="15" id="KW-1185">Reference proteome</keyword>
<evidence type="ECO:0000256" key="9">
    <source>
        <dbReference type="ARBA" id="ARBA00022723"/>
    </source>
</evidence>
<dbReference type="EMBL" id="CP001720">
    <property type="protein sequence ID" value="ACV63123.1"/>
    <property type="molecule type" value="Genomic_DNA"/>
</dbReference>
<name>C8W068_DESAS</name>
<dbReference type="GO" id="GO:0019843">
    <property type="term" value="F:rRNA binding"/>
    <property type="evidence" value="ECO:0007669"/>
    <property type="project" value="UniProtKB-UniRule"/>
</dbReference>
<dbReference type="InterPro" id="IPR040072">
    <property type="entry name" value="Methyltransferase_A"/>
</dbReference>
<evidence type="ECO:0000259" key="13">
    <source>
        <dbReference type="PROSITE" id="PS51918"/>
    </source>
</evidence>
<dbReference type="GO" id="GO:0005737">
    <property type="term" value="C:cytoplasm"/>
    <property type="evidence" value="ECO:0007669"/>
    <property type="project" value="UniProtKB-SubCell"/>
</dbReference>
<evidence type="ECO:0000256" key="10">
    <source>
        <dbReference type="ARBA" id="ARBA00023004"/>
    </source>
</evidence>
<evidence type="ECO:0000256" key="1">
    <source>
        <dbReference type="ARBA" id="ARBA00004496"/>
    </source>
</evidence>
<evidence type="ECO:0000256" key="12">
    <source>
        <dbReference type="HAMAP-Rule" id="MF_01849"/>
    </source>
</evidence>
<feature type="domain" description="Radical SAM core" evidence="13">
    <location>
        <begin position="99"/>
        <end position="329"/>
    </location>
</feature>
<dbReference type="GO" id="GO:0030488">
    <property type="term" value="P:tRNA methylation"/>
    <property type="evidence" value="ECO:0007669"/>
    <property type="project" value="UniProtKB-UniRule"/>
</dbReference>